<organism evidence="2 3">
    <name type="scientific">Leptospira ilyithenensis</name>
    <dbReference type="NCBI Taxonomy" id="2484901"/>
    <lineage>
        <taxon>Bacteria</taxon>
        <taxon>Pseudomonadati</taxon>
        <taxon>Spirochaetota</taxon>
        <taxon>Spirochaetia</taxon>
        <taxon>Leptospirales</taxon>
        <taxon>Leptospiraceae</taxon>
        <taxon>Leptospira</taxon>
    </lineage>
</organism>
<dbReference type="PROSITE" id="PS51257">
    <property type="entry name" value="PROKAR_LIPOPROTEIN"/>
    <property type="match status" value="1"/>
</dbReference>
<protein>
    <recommendedName>
        <fullName evidence="4">Lipoprotein</fullName>
    </recommendedName>
</protein>
<dbReference type="OrthoDB" id="325283at2"/>
<keyword evidence="1" id="KW-0472">Membrane</keyword>
<sequence length="223" mass="26021">MAKKAIGLRTYLMMTIVFTFLSCSLQYYSIKDTDNSREIKIDRNRERIKAHLIRKFESIRKTAYNSQLIEFEFADSKIFDSKENSALAITYSTISQYNGPVATGLWWLLSLGILPAIGDSASIASFEISDIKTGKIIRDYKYRTDGWFINSWTIIPLAFTIPLIKKNFTQEYGINFSEHPQLLVMERFQNDILRDFEKDPGFYNELLRTSLQPMEEENKQYNL</sequence>
<gene>
    <name evidence="2" type="ORF">EHS11_07845</name>
</gene>
<comment type="caution">
    <text evidence="2">The sequence shown here is derived from an EMBL/GenBank/DDBJ whole genome shotgun (WGS) entry which is preliminary data.</text>
</comment>
<evidence type="ECO:0008006" key="4">
    <source>
        <dbReference type="Google" id="ProtNLM"/>
    </source>
</evidence>
<evidence type="ECO:0000313" key="3">
    <source>
        <dbReference type="Proteomes" id="UP000298264"/>
    </source>
</evidence>
<feature type="transmembrane region" description="Helical" evidence="1">
    <location>
        <begin position="12"/>
        <end position="30"/>
    </location>
</feature>
<reference evidence="2" key="1">
    <citation type="journal article" date="2019" name="PLoS Negl. Trop. Dis.">
        <title>Revisiting the worldwide diversity of Leptospira species in the environment.</title>
        <authorList>
            <person name="Vincent A.T."/>
            <person name="Schiettekatte O."/>
            <person name="Bourhy P."/>
            <person name="Veyrier F.J."/>
            <person name="Picardeau M."/>
        </authorList>
    </citation>
    <scope>NUCLEOTIDE SEQUENCE [LARGE SCALE GENOMIC DNA]</scope>
    <source>
        <strain evidence="2">201400974</strain>
    </source>
</reference>
<feature type="transmembrane region" description="Helical" evidence="1">
    <location>
        <begin position="147"/>
        <end position="164"/>
    </location>
</feature>
<proteinExistence type="predicted"/>
<dbReference type="AlphaFoldDB" id="A0A4R9LPQ4"/>
<name>A0A4R9LPQ4_9LEPT</name>
<evidence type="ECO:0000256" key="1">
    <source>
        <dbReference type="SAM" id="Phobius"/>
    </source>
</evidence>
<dbReference type="RefSeq" id="WP_135763821.1">
    <property type="nucleotide sequence ID" value="NZ_RQHV01000042.1"/>
</dbReference>
<evidence type="ECO:0000313" key="2">
    <source>
        <dbReference type="EMBL" id="TGN11064.1"/>
    </source>
</evidence>
<dbReference type="Proteomes" id="UP000298264">
    <property type="component" value="Unassembled WGS sequence"/>
</dbReference>
<keyword evidence="1" id="KW-0812">Transmembrane</keyword>
<feature type="transmembrane region" description="Helical" evidence="1">
    <location>
        <begin position="105"/>
        <end position="126"/>
    </location>
</feature>
<keyword evidence="3" id="KW-1185">Reference proteome</keyword>
<dbReference type="EMBL" id="RQHV01000042">
    <property type="protein sequence ID" value="TGN11064.1"/>
    <property type="molecule type" value="Genomic_DNA"/>
</dbReference>
<keyword evidence="1" id="KW-1133">Transmembrane helix</keyword>
<accession>A0A4R9LPQ4</accession>